<comment type="caution">
    <text evidence="1">The sequence shown here is derived from an EMBL/GenBank/DDBJ whole genome shotgun (WGS) entry which is preliminary data.</text>
</comment>
<proteinExistence type="predicted"/>
<organism evidence="1 2">
    <name type="scientific">Saponaria officinalis</name>
    <name type="common">Common soapwort</name>
    <name type="synonym">Lychnis saponaria</name>
    <dbReference type="NCBI Taxonomy" id="3572"/>
    <lineage>
        <taxon>Eukaryota</taxon>
        <taxon>Viridiplantae</taxon>
        <taxon>Streptophyta</taxon>
        <taxon>Embryophyta</taxon>
        <taxon>Tracheophyta</taxon>
        <taxon>Spermatophyta</taxon>
        <taxon>Magnoliopsida</taxon>
        <taxon>eudicotyledons</taxon>
        <taxon>Gunneridae</taxon>
        <taxon>Pentapetalae</taxon>
        <taxon>Caryophyllales</taxon>
        <taxon>Caryophyllaceae</taxon>
        <taxon>Caryophylleae</taxon>
        <taxon>Saponaria</taxon>
    </lineage>
</organism>
<dbReference type="EMBL" id="JBDFQZ010000004">
    <property type="protein sequence ID" value="KAK9733173.1"/>
    <property type="molecule type" value="Genomic_DNA"/>
</dbReference>
<dbReference type="AlphaFoldDB" id="A0AAW1LCW1"/>
<name>A0AAW1LCW1_SAPOF</name>
<keyword evidence="2" id="KW-1185">Reference proteome</keyword>
<gene>
    <name evidence="1" type="ORF">RND81_04G048900</name>
</gene>
<reference evidence="1" key="1">
    <citation type="submission" date="2024-03" db="EMBL/GenBank/DDBJ databases">
        <title>WGS assembly of Saponaria officinalis var. Norfolk2.</title>
        <authorList>
            <person name="Jenkins J."/>
            <person name="Shu S."/>
            <person name="Grimwood J."/>
            <person name="Barry K."/>
            <person name="Goodstein D."/>
            <person name="Schmutz J."/>
            <person name="Leebens-Mack J."/>
            <person name="Osbourn A."/>
        </authorList>
    </citation>
    <scope>NUCLEOTIDE SEQUENCE [LARGE SCALE GENOMIC DNA]</scope>
    <source>
        <strain evidence="1">JIC</strain>
    </source>
</reference>
<evidence type="ECO:0000313" key="1">
    <source>
        <dbReference type="EMBL" id="KAK9733173.1"/>
    </source>
</evidence>
<dbReference type="Proteomes" id="UP001443914">
    <property type="component" value="Unassembled WGS sequence"/>
</dbReference>
<accession>A0AAW1LCW1</accession>
<evidence type="ECO:0000313" key="2">
    <source>
        <dbReference type="Proteomes" id="UP001443914"/>
    </source>
</evidence>
<sequence length="106" mass="12632">MLVFVVWLNLQENLVNENSLFYFIFSSRIVLLPSFVETSPRVHLPSRKTVGIIVFRRRGLLGDHGSADYVKRTWQRVKRTRRTYPRKKLYINYEGERDRKSRNCAA</sequence>
<protein>
    <submittedName>
        <fullName evidence="1">Uncharacterized protein</fullName>
    </submittedName>
</protein>